<accession>A0AAN8ZVH9</accession>
<dbReference type="SUPFAM" id="SSF47986">
    <property type="entry name" value="DEATH domain"/>
    <property type="match status" value="1"/>
</dbReference>
<dbReference type="InterPro" id="IPR000488">
    <property type="entry name" value="Death_dom"/>
</dbReference>
<reference evidence="2 3" key="1">
    <citation type="submission" date="2023-11" db="EMBL/GenBank/DDBJ databases">
        <title>Halocaridina rubra genome assembly.</title>
        <authorList>
            <person name="Smith C."/>
        </authorList>
    </citation>
    <scope>NUCLEOTIDE SEQUENCE [LARGE SCALE GENOMIC DNA]</scope>
    <source>
        <strain evidence="2">EP-1</strain>
        <tissue evidence="2">Whole</tissue>
    </source>
</reference>
<evidence type="ECO:0000313" key="3">
    <source>
        <dbReference type="Proteomes" id="UP001381693"/>
    </source>
</evidence>
<dbReference type="GO" id="GO:0007165">
    <property type="term" value="P:signal transduction"/>
    <property type="evidence" value="ECO:0007669"/>
    <property type="project" value="InterPro"/>
</dbReference>
<dbReference type="EMBL" id="JAXCGZ010020904">
    <property type="protein sequence ID" value="KAK7063236.1"/>
    <property type="molecule type" value="Genomic_DNA"/>
</dbReference>
<evidence type="ECO:0000259" key="1">
    <source>
        <dbReference type="PROSITE" id="PS50017"/>
    </source>
</evidence>
<feature type="domain" description="Death" evidence="1">
    <location>
        <begin position="94"/>
        <end position="169"/>
    </location>
</feature>
<dbReference type="PROSITE" id="PS50017">
    <property type="entry name" value="DEATH_DOMAIN"/>
    <property type="match status" value="1"/>
</dbReference>
<proteinExistence type="predicted"/>
<name>A0AAN8ZVH9_HALRR</name>
<dbReference type="Gene3D" id="1.10.533.10">
    <property type="entry name" value="Death Domain, Fas"/>
    <property type="match status" value="1"/>
</dbReference>
<sequence length="169" mass="19044">MEDLILDAVPLGAAPSPSPSPAPVIVRSPTQELPKPGRQVYNITGSQSVHIGPVIHNISMSQKPKPRLQERILKRDVDALIMCHRMIGDRDKYVTSEHLGDSWKSLGRVMGFSEGQLQNIEVDNSRNADRVFEILSLWHDRESDRATVSKLTQMVIDVKAYHLLKYLRP</sequence>
<protein>
    <recommendedName>
        <fullName evidence="1">Death domain-containing protein</fullName>
    </recommendedName>
</protein>
<dbReference type="Proteomes" id="UP001381693">
    <property type="component" value="Unassembled WGS sequence"/>
</dbReference>
<dbReference type="AlphaFoldDB" id="A0AAN8ZVH9"/>
<comment type="caution">
    <text evidence="2">The sequence shown here is derived from an EMBL/GenBank/DDBJ whole genome shotgun (WGS) entry which is preliminary data.</text>
</comment>
<dbReference type="CDD" id="cd01670">
    <property type="entry name" value="Death"/>
    <property type="match status" value="1"/>
</dbReference>
<keyword evidence="3" id="KW-1185">Reference proteome</keyword>
<dbReference type="Pfam" id="PF00531">
    <property type="entry name" value="Death"/>
    <property type="match status" value="1"/>
</dbReference>
<gene>
    <name evidence="2" type="ORF">SK128_007658</name>
</gene>
<organism evidence="2 3">
    <name type="scientific">Halocaridina rubra</name>
    <name type="common">Hawaiian red shrimp</name>
    <dbReference type="NCBI Taxonomy" id="373956"/>
    <lineage>
        <taxon>Eukaryota</taxon>
        <taxon>Metazoa</taxon>
        <taxon>Ecdysozoa</taxon>
        <taxon>Arthropoda</taxon>
        <taxon>Crustacea</taxon>
        <taxon>Multicrustacea</taxon>
        <taxon>Malacostraca</taxon>
        <taxon>Eumalacostraca</taxon>
        <taxon>Eucarida</taxon>
        <taxon>Decapoda</taxon>
        <taxon>Pleocyemata</taxon>
        <taxon>Caridea</taxon>
        <taxon>Atyoidea</taxon>
        <taxon>Atyidae</taxon>
        <taxon>Halocaridina</taxon>
    </lineage>
</organism>
<evidence type="ECO:0000313" key="2">
    <source>
        <dbReference type="EMBL" id="KAK7063236.1"/>
    </source>
</evidence>
<dbReference type="InterPro" id="IPR011029">
    <property type="entry name" value="DEATH-like_dom_sf"/>
</dbReference>